<gene>
    <name evidence="1" type="ORF">F4821DRAFT_247775</name>
</gene>
<protein>
    <submittedName>
        <fullName evidence="1">Heterokaryon incompatibility protein-domain-containing protein</fullName>
    </submittedName>
</protein>
<evidence type="ECO:0000313" key="1">
    <source>
        <dbReference type="EMBL" id="KAI6082162.1"/>
    </source>
</evidence>
<sequence length="662" mass="74145">MSSTAQYPPFDYSHVSLTTGPLIRILELDPYSKAGVTAPLKRCLRLRRFEPPGRTDISWHIPRFEALSYVWGDQSDPEEIIIYTISGPFWSTTKKNHGVVRIGKNLAAALRQLRRKSKKKTLWCDSICINQNDLAEREREVQRMAHLYLHVDRVVAWLGPEADDSQLALEKLALAGSQIVSEGWDDGAPTWSVISKSDERLTKPEIEFPFSQREWQAIEKLIDRPWFKRLWVRQEIALACEATIICGNAEISWTLLRNAAICLVQKLPKPKLDDDCLTKYEKNLENLDSLIHANAGMSNTDVIALTRDSMCMDDRDRVYGVLGILAKYSDDALVSANYSLSTKEVYRDFVINYSRLYGDLSLLEFCEMASQPSWVPDLQILRDSPYPLVSNASCSASGTLEVLGDDRISVSGIHCGTIQASFSPVPFSSSIADIKRSITTMLPEILESELSEGTTYEKFITALLPYELNGIASMSELKALFNSWQDEVSGGKPATSSSIEGRVLRRLHRNIRGRSCHLTSDGSIVLGPGEAHTGDHIYVILGCDAPLVLRRVDAAAYRIMGSCYHPEYANREALLGKLPTGWKVLSEGGVQWYVNDEQKTESLHDPRLGQLPPGWKERKLSSGGLGWVSDRYDHNDLITFDPRLEADALKARGVPLQQITLV</sequence>
<proteinExistence type="predicted"/>
<dbReference type="EMBL" id="MU394377">
    <property type="protein sequence ID" value="KAI6082162.1"/>
    <property type="molecule type" value="Genomic_DNA"/>
</dbReference>
<comment type="caution">
    <text evidence="1">The sequence shown here is derived from an EMBL/GenBank/DDBJ whole genome shotgun (WGS) entry which is preliminary data.</text>
</comment>
<reference evidence="1 2" key="1">
    <citation type="journal article" date="2022" name="New Phytol.">
        <title>Ecological generalism drives hyperdiversity of secondary metabolite gene clusters in xylarialean endophytes.</title>
        <authorList>
            <person name="Franco M.E.E."/>
            <person name="Wisecaver J.H."/>
            <person name="Arnold A.E."/>
            <person name="Ju Y.M."/>
            <person name="Slot J.C."/>
            <person name="Ahrendt S."/>
            <person name="Moore L.P."/>
            <person name="Eastman K.E."/>
            <person name="Scott K."/>
            <person name="Konkel Z."/>
            <person name="Mondo S.J."/>
            <person name="Kuo A."/>
            <person name="Hayes R.D."/>
            <person name="Haridas S."/>
            <person name="Andreopoulos B."/>
            <person name="Riley R."/>
            <person name="LaButti K."/>
            <person name="Pangilinan J."/>
            <person name="Lipzen A."/>
            <person name="Amirebrahimi M."/>
            <person name="Yan J."/>
            <person name="Adam C."/>
            <person name="Keymanesh K."/>
            <person name="Ng V."/>
            <person name="Louie K."/>
            <person name="Northen T."/>
            <person name="Drula E."/>
            <person name="Henrissat B."/>
            <person name="Hsieh H.M."/>
            <person name="Youens-Clark K."/>
            <person name="Lutzoni F."/>
            <person name="Miadlikowska J."/>
            <person name="Eastwood D.C."/>
            <person name="Hamelin R.C."/>
            <person name="Grigoriev I.V."/>
            <person name="U'Ren J.M."/>
        </authorList>
    </citation>
    <scope>NUCLEOTIDE SEQUENCE [LARGE SCALE GENOMIC DNA]</scope>
    <source>
        <strain evidence="1 2">ER1909</strain>
    </source>
</reference>
<name>A0ACC0CP47_9PEZI</name>
<keyword evidence="2" id="KW-1185">Reference proteome</keyword>
<dbReference type="Proteomes" id="UP001497680">
    <property type="component" value="Unassembled WGS sequence"/>
</dbReference>
<evidence type="ECO:0000313" key="2">
    <source>
        <dbReference type="Proteomes" id="UP001497680"/>
    </source>
</evidence>
<accession>A0ACC0CP47</accession>
<organism evidence="1 2">
    <name type="scientific">Hypoxylon rubiginosum</name>
    <dbReference type="NCBI Taxonomy" id="110542"/>
    <lineage>
        <taxon>Eukaryota</taxon>
        <taxon>Fungi</taxon>
        <taxon>Dikarya</taxon>
        <taxon>Ascomycota</taxon>
        <taxon>Pezizomycotina</taxon>
        <taxon>Sordariomycetes</taxon>
        <taxon>Xylariomycetidae</taxon>
        <taxon>Xylariales</taxon>
        <taxon>Hypoxylaceae</taxon>
        <taxon>Hypoxylon</taxon>
    </lineage>
</organism>